<dbReference type="InterPro" id="IPR019826">
    <property type="entry name" value="Carboxylesterase_B_AS"/>
</dbReference>
<sequence>MNVQGGIHDSKYVKQLSRSITKSSNITSRTSGALLLSPSTYSTAEQRCASANEVLWSHTRSNFSLGLDNAFSYQAYLNGNDSLPYWISTSSDNSGLCNTIATNGIVSQKPCDTILPALCTNSGPILSANVSSPIPSLQITVQSGTQNITGFRDFYTFQFRGIRFSLQPDRFTFSSLYEGEGEVDATKYGPGCLQAPEARWPELSEDCLFLNVWTPYVPTAGLPKGKLKAVMVWLYGGGNLAGTGTDPEKEGGNLASRGDVVVVTFNYRLGNLGFLPFDDGVHNGNYAISDMITALRWVQKNIKNFGGDPNRVTIWGESAGAVNVRSLLAVPEAKSLFHGAIMQSMPGENTGAGAETTQWDTPSAVYARVTKKVLQESGCSDVQDEVACLRSYDALKWFTEPSRTQAIGPIRDNHFIFTRALPLSGSLSKKHNIPVLLGVNRDEISYYITTPTTNFTSNLILISAVAGLDVTHLSNSSFSPERSPIWPSLTKEEKQAAVFNATNIVATHLFFTCLAHAFAYSATRNSIFTAAYEFQFNRTYQTPRFDAAARPICGRDVESPDNEEYYKCHAGEVPYTFGNILQQGWRDRDGKDTAFARLVMDWWSWFARTGTMKIEEGWLEARGFSESAQKMREAGEWVGHGSESMRLQWSGLGKVSIDDDSVGCEELGVGMEFYEGYNSGEAY</sequence>
<evidence type="ECO:0000313" key="5">
    <source>
        <dbReference type="EMBL" id="KAL1606546.1"/>
    </source>
</evidence>
<evidence type="ECO:0000256" key="1">
    <source>
        <dbReference type="ARBA" id="ARBA00005964"/>
    </source>
</evidence>
<evidence type="ECO:0000259" key="4">
    <source>
        <dbReference type="Pfam" id="PF00135"/>
    </source>
</evidence>
<dbReference type="Pfam" id="PF00135">
    <property type="entry name" value="COesterase"/>
    <property type="match status" value="1"/>
</dbReference>
<dbReference type="Gene3D" id="3.40.50.1820">
    <property type="entry name" value="alpha/beta hydrolase"/>
    <property type="match status" value="1"/>
</dbReference>
<dbReference type="InterPro" id="IPR019819">
    <property type="entry name" value="Carboxylesterase_B_CS"/>
</dbReference>
<protein>
    <recommendedName>
        <fullName evidence="3">Carboxylic ester hydrolase</fullName>
        <ecNumber evidence="3">3.1.1.-</ecNumber>
    </recommendedName>
</protein>
<organism evidence="5 6">
    <name type="scientific">Paraconiothyrium brasiliense</name>
    <dbReference type="NCBI Taxonomy" id="300254"/>
    <lineage>
        <taxon>Eukaryota</taxon>
        <taxon>Fungi</taxon>
        <taxon>Dikarya</taxon>
        <taxon>Ascomycota</taxon>
        <taxon>Pezizomycotina</taxon>
        <taxon>Dothideomycetes</taxon>
        <taxon>Pleosporomycetidae</taxon>
        <taxon>Pleosporales</taxon>
        <taxon>Massarineae</taxon>
        <taxon>Didymosphaeriaceae</taxon>
        <taxon>Paraconiothyrium</taxon>
    </lineage>
</organism>
<evidence type="ECO:0000256" key="3">
    <source>
        <dbReference type="RuleBase" id="RU361235"/>
    </source>
</evidence>
<dbReference type="InterPro" id="IPR029058">
    <property type="entry name" value="AB_hydrolase_fold"/>
</dbReference>
<evidence type="ECO:0000256" key="2">
    <source>
        <dbReference type="ARBA" id="ARBA00022801"/>
    </source>
</evidence>
<dbReference type="PANTHER" id="PTHR11559">
    <property type="entry name" value="CARBOXYLESTERASE"/>
    <property type="match status" value="1"/>
</dbReference>
<comment type="similarity">
    <text evidence="1 3">Belongs to the type-B carboxylesterase/lipase family.</text>
</comment>
<gene>
    <name evidence="5" type="ORF">SLS60_003951</name>
</gene>
<dbReference type="SUPFAM" id="SSF53474">
    <property type="entry name" value="alpha/beta-Hydrolases"/>
    <property type="match status" value="1"/>
</dbReference>
<reference evidence="5 6" key="1">
    <citation type="submission" date="2024-02" db="EMBL/GenBank/DDBJ databases">
        <title>De novo assembly and annotation of 12 fungi associated with fruit tree decline syndrome in Ontario, Canada.</title>
        <authorList>
            <person name="Sulman M."/>
            <person name="Ellouze W."/>
            <person name="Ilyukhin E."/>
        </authorList>
    </citation>
    <scope>NUCLEOTIDE SEQUENCE [LARGE SCALE GENOMIC DNA]</scope>
    <source>
        <strain evidence="5 6">M42-189</strain>
    </source>
</reference>
<name>A0ABR3RQ41_9PLEO</name>
<dbReference type="PROSITE" id="PS00941">
    <property type="entry name" value="CARBOXYLESTERASE_B_2"/>
    <property type="match status" value="1"/>
</dbReference>
<dbReference type="Proteomes" id="UP001521785">
    <property type="component" value="Unassembled WGS sequence"/>
</dbReference>
<dbReference type="PROSITE" id="PS00122">
    <property type="entry name" value="CARBOXYLESTERASE_B_1"/>
    <property type="match status" value="1"/>
</dbReference>
<dbReference type="EC" id="3.1.1.-" evidence="3"/>
<keyword evidence="6" id="KW-1185">Reference proteome</keyword>
<feature type="domain" description="Carboxylesterase type B" evidence="4">
    <location>
        <begin position="157"/>
        <end position="614"/>
    </location>
</feature>
<dbReference type="InterPro" id="IPR050309">
    <property type="entry name" value="Type-B_Carboxylest/Lipase"/>
</dbReference>
<evidence type="ECO:0000313" key="6">
    <source>
        <dbReference type="Proteomes" id="UP001521785"/>
    </source>
</evidence>
<accession>A0ABR3RQ41</accession>
<dbReference type="EMBL" id="JAKJXO020000004">
    <property type="protein sequence ID" value="KAL1606546.1"/>
    <property type="molecule type" value="Genomic_DNA"/>
</dbReference>
<proteinExistence type="inferred from homology"/>
<comment type="caution">
    <text evidence="5">The sequence shown here is derived from an EMBL/GenBank/DDBJ whole genome shotgun (WGS) entry which is preliminary data.</text>
</comment>
<dbReference type="InterPro" id="IPR002018">
    <property type="entry name" value="CarbesteraseB"/>
</dbReference>
<keyword evidence="2 3" id="KW-0378">Hydrolase</keyword>